<evidence type="ECO:0000259" key="1">
    <source>
        <dbReference type="Pfam" id="PF12770"/>
    </source>
</evidence>
<proteinExistence type="predicted"/>
<reference evidence="2" key="1">
    <citation type="submission" date="2022-08" db="EMBL/GenBank/DDBJ databases">
        <authorList>
            <person name="Tistechok S."/>
            <person name="Samborskyy M."/>
            <person name="Roman I."/>
        </authorList>
    </citation>
    <scope>NUCLEOTIDE SEQUENCE</scope>
    <source>
        <strain evidence="2">DSM 103496</strain>
    </source>
</reference>
<dbReference type="EMBL" id="JANYMP010000001">
    <property type="protein sequence ID" value="MCS7475252.1"/>
    <property type="molecule type" value="Genomic_DNA"/>
</dbReference>
<dbReference type="Gene3D" id="1.25.40.10">
    <property type="entry name" value="Tetratricopeptide repeat domain"/>
    <property type="match status" value="1"/>
</dbReference>
<dbReference type="InterPro" id="IPR024983">
    <property type="entry name" value="CHAT_dom"/>
</dbReference>
<comment type="caution">
    <text evidence="2">The sequence shown here is derived from an EMBL/GenBank/DDBJ whole genome shotgun (WGS) entry which is preliminary data.</text>
</comment>
<dbReference type="Pfam" id="PF12770">
    <property type="entry name" value="CHAT"/>
    <property type="match status" value="1"/>
</dbReference>
<dbReference type="InterPro" id="IPR019734">
    <property type="entry name" value="TPR_rpt"/>
</dbReference>
<gene>
    <name evidence="2" type="ORF">NZH93_00170</name>
</gene>
<dbReference type="RefSeq" id="WP_259620777.1">
    <property type="nucleotide sequence ID" value="NZ_JANYMP010000001.1"/>
</dbReference>
<feature type="domain" description="CHAT" evidence="1">
    <location>
        <begin position="596"/>
        <end position="822"/>
    </location>
</feature>
<dbReference type="Proteomes" id="UP001141259">
    <property type="component" value="Unassembled WGS sequence"/>
</dbReference>
<sequence length="836" mass="88337">MTGASARARALHDRGRAALGAGRSAESLRLFRTALGLLSWPGATDPDDRTAAARVLISAAAAEVHLGRSPAGFALLDEAETAVAPEDRGTLLLQRGLLCILTGRMDEALRHLNEGIPLHTDPADRYGLASALLNRAMVHSLAGRPRIAAADLERCEEIAHAADLPLMVAKARLNRGYCEMLMGDIPAALHSFDLAKPGFARHAEGLLPVLAIDRARALMQAGLADEAAAELDEAIRLLGRAGPTYERAEAALTRASAAVSQGDARTARLWARRAERRFLRRGDRSWAAVAVLTRLRADFQAGRRLAAIAAEAEDLASTLHGLGLPNDGEAATLLAARALVRLGRHGEAGLLLRRRRSPSPVQETVLLRRVAWAEWHAATGDTAKALRQARSGLRVLHGRRSRFGSIDLRTGTAAMGVDLAAVGLATALRHGRPPAVFAWAERSRAQAFLMSPAHPPADTETSDAVAELRQLATVVRAAELAGRRDAEAARRCAELEHTIRARGWQAQGDGEQTGPHSLHEVAAELGDAVLVSFLPSDGRLLGLVVVDGTSRMVACGDLAAIAETVARLRSDLDALCGRRHPAALVEVVKLSLRHQLDTLRDQVIAPLEALLGDRDLVIVPTGPLSGVPWGLLDGLRGRPVTVAPSASVWLRGRRPTGKPTTPEPLLVAGPDLDHAPGEVGKIAEVLPDSTVLTGASASVGGTLAAMAERRMVHFAAHGHHEPGNILFSRLDLADGPLMAYDIGTLPTAPEHVVLSSCDTGQSVVRAGDEMLGFAAAFLYGGTRTVVAGVARVPDDAVVDVMTTYHHLLHHGAPPARALAEASETTPLIPLVCFGSG</sequence>
<accession>A0A9X2VFS5</accession>
<protein>
    <submittedName>
        <fullName evidence="2">CHAT domain-containing protein</fullName>
    </submittedName>
</protein>
<keyword evidence="3" id="KW-1185">Reference proteome</keyword>
<dbReference type="SMART" id="SM00028">
    <property type="entry name" value="TPR"/>
    <property type="match status" value="4"/>
</dbReference>
<evidence type="ECO:0000313" key="2">
    <source>
        <dbReference type="EMBL" id="MCS7475252.1"/>
    </source>
</evidence>
<organism evidence="2 3">
    <name type="scientific">Umezawaea endophytica</name>
    <dbReference type="NCBI Taxonomy" id="1654476"/>
    <lineage>
        <taxon>Bacteria</taxon>
        <taxon>Bacillati</taxon>
        <taxon>Actinomycetota</taxon>
        <taxon>Actinomycetes</taxon>
        <taxon>Pseudonocardiales</taxon>
        <taxon>Pseudonocardiaceae</taxon>
        <taxon>Umezawaea</taxon>
    </lineage>
</organism>
<evidence type="ECO:0000313" key="3">
    <source>
        <dbReference type="Proteomes" id="UP001141259"/>
    </source>
</evidence>
<name>A0A9X2VFS5_9PSEU</name>
<dbReference type="AlphaFoldDB" id="A0A9X2VFS5"/>
<dbReference type="SUPFAM" id="SSF48452">
    <property type="entry name" value="TPR-like"/>
    <property type="match status" value="2"/>
</dbReference>
<dbReference type="InterPro" id="IPR011990">
    <property type="entry name" value="TPR-like_helical_dom_sf"/>
</dbReference>